<feature type="domain" description="Copper acquisition factor BIM1-like" evidence="11">
    <location>
        <begin position="28"/>
        <end position="174"/>
    </location>
</feature>
<evidence type="ECO:0000313" key="12">
    <source>
        <dbReference type="EMBL" id="KAF4511271.1"/>
    </source>
</evidence>
<keyword evidence="13" id="KW-1185">Reference proteome</keyword>
<evidence type="ECO:0000313" key="13">
    <source>
        <dbReference type="Proteomes" id="UP000557566"/>
    </source>
</evidence>
<evidence type="ECO:0000256" key="10">
    <source>
        <dbReference type="SAM" id="SignalP"/>
    </source>
</evidence>
<evidence type="ECO:0000256" key="5">
    <source>
        <dbReference type="ARBA" id="ARBA00023136"/>
    </source>
</evidence>
<keyword evidence="4 10" id="KW-0732">Signal</keyword>
<accession>A0A8H4PVH7</accession>
<keyword evidence="9" id="KW-0812">Transmembrane</keyword>
<proteinExistence type="predicted"/>
<gene>
    <name evidence="12" type="ORF">G6O67_003083</name>
</gene>
<dbReference type="InterPro" id="IPR046936">
    <property type="entry name" value="BIM1-like"/>
</dbReference>
<evidence type="ECO:0000256" key="6">
    <source>
        <dbReference type="ARBA" id="ARBA00023180"/>
    </source>
</evidence>
<dbReference type="GO" id="GO:0098552">
    <property type="term" value="C:side of membrane"/>
    <property type="evidence" value="ECO:0007669"/>
    <property type="project" value="UniProtKB-KW"/>
</dbReference>
<dbReference type="GO" id="GO:0005886">
    <property type="term" value="C:plasma membrane"/>
    <property type="evidence" value="ECO:0007669"/>
    <property type="project" value="UniProtKB-SubCell"/>
</dbReference>
<feature type="chain" id="PRO_5034661673" description="Copper acquisition factor BIM1-like domain-containing protein" evidence="10">
    <location>
        <begin position="22"/>
        <end position="275"/>
    </location>
</feature>
<dbReference type="CDD" id="cd21176">
    <property type="entry name" value="LPMO_auxiliary-like"/>
    <property type="match status" value="1"/>
</dbReference>
<evidence type="ECO:0000256" key="4">
    <source>
        <dbReference type="ARBA" id="ARBA00022729"/>
    </source>
</evidence>
<evidence type="ECO:0000259" key="11">
    <source>
        <dbReference type="Pfam" id="PF20238"/>
    </source>
</evidence>
<comment type="caution">
    <text evidence="12">The sequence shown here is derived from an EMBL/GenBank/DDBJ whole genome shotgun (WGS) entry which is preliminary data.</text>
</comment>
<feature type="region of interest" description="Disordered" evidence="8">
    <location>
        <begin position="174"/>
        <end position="203"/>
    </location>
</feature>
<dbReference type="PANTHER" id="PTHR34992:SF5">
    <property type="entry name" value="ANCHORED PROTEIN, PUTATIVE (AFU_ORTHOLOGUE AFUA_6G02800)-RELATED"/>
    <property type="match status" value="1"/>
</dbReference>
<dbReference type="InterPro" id="IPR046530">
    <property type="entry name" value="BIM1-like_dom"/>
</dbReference>
<dbReference type="OrthoDB" id="2587363at2759"/>
<evidence type="ECO:0000256" key="1">
    <source>
        <dbReference type="ARBA" id="ARBA00004609"/>
    </source>
</evidence>
<evidence type="ECO:0000256" key="7">
    <source>
        <dbReference type="ARBA" id="ARBA00023288"/>
    </source>
</evidence>
<feature type="signal peptide" evidence="10">
    <location>
        <begin position="1"/>
        <end position="21"/>
    </location>
</feature>
<dbReference type="AlphaFoldDB" id="A0A8H4PVH7"/>
<keyword evidence="6" id="KW-0325">Glycoprotein</keyword>
<sequence length="275" mass="29384">MTLLPDKMLLALVLGASAVAAQMTSGEMGPAAFMWPPDRVWSAAADNTAPCGSISRVGNRTRFPLNNGKIALVAQNESWDAVVSISYLADPKANTDFSTLIDAKAFREVDPGHTCVPIENAPSSVKAGDKATLQIKYSSEFDKPEVETFYACADITYVEPARFTTSIPCFNATEPLTDQDLDDDGSGGSFPSSDVFPGPSENRTGSLSGGAIAGVVVGCLVGVVALAVAALLVYRRKQQRLHMIRRQHSARGVKWEEQSARDSNSNPSVRMQNLS</sequence>
<keyword evidence="2" id="KW-1003">Cell membrane</keyword>
<protein>
    <recommendedName>
        <fullName evidence="11">Copper acquisition factor BIM1-like domain-containing protein</fullName>
    </recommendedName>
</protein>
<name>A0A8H4PVH7_9HYPO</name>
<dbReference type="PANTHER" id="PTHR34992">
    <property type="entry name" value="HYPHAL ANASTAMOSIS-7 PROTEIN"/>
    <property type="match status" value="1"/>
</dbReference>
<feature type="compositionally biased region" description="Polar residues" evidence="8">
    <location>
        <begin position="261"/>
        <end position="275"/>
    </location>
</feature>
<reference evidence="12 13" key="1">
    <citation type="journal article" date="2020" name="Genome Biol. Evol.">
        <title>A new high-quality draft genome assembly of the Chinese cordyceps Ophiocordyceps sinensis.</title>
        <authorList>
            <person name="Shu R."/>
            <person name="Zhang J."/>
            <person name="Meng Q."/>
            <person name="Zhang H."/>
            <person name="Zhou G."/>
            <person name="Li M."/>
            <person name="Wu P."/>
            <person name="Zhao Y."/>
            <person name="Chen C."/>
            <person name="Qin Q."/>
        </authorList>
    </citation>
    <scope>NUCLEOTIDE SEQUENCE [LARGE SCALE GENOMIC DNA]</scope>
    <source>
        <strain evidence="12 13">IOZ07</strain>
    </source>
</reference>
<evidence type="ECO:0000256" key="2">
    <source>
        <dbReference type="ARBA" id="ARBA00022475"/>
    </source>
</evidence>
<feature type="compositionally biased region" description="Low complexity" evidence="8">
    <location>
        <begin position="189"/>
        <end position="203"/>
    </location>
</feature>
<evidence type="ECO:0000256" key="9">
    <source>
        <dbReference type="SAM" id="Phobius"/>
    </source>
</evidence>
<keyword evidence="3" id="KW-0336">GPI-anchor</keyword>
<organism evidence="12 13">
    <name type="scientific">Ophiocordyceps sinensis</name>
    <dbReference type="NCBI Taxonomy" id="72228"/>
    <lineage>
        <taxon>Eukaryota</taxon>
        <taxon>Fungi</taxon>
        <taxon>Dikarya</taxon>
        <taxon>Ascomycota</taxon>
        <taxon>Pezizomycotina</taxon>
        <taxon>Sordariomycetes</taxon>
        <taxon>Hypocreomycetidae</taxon>
        <taxon>Hypocreales</taxon>
        <taxon>Ophiocordycipitaceae</taxon>
        <taxon>Ophiocordyceps</taxon>
    </lineage>
</organism>
<keyword evidence="7" id="KW-0449">Lipoprotein</keyword>
<feature type="transmembrane region" description="Helical" evidence="9">
    <location>
        <begin position="211"/>
        <end position="234"/>
    </location>
</feature>
<evidence type="ECO:0000256" key="8">
    <source>
        <dbReference type="SAM" id="MobiDB-lite"/>
    </source>
</evidence>
<keyword evidence="9" id="KW-1133">Transmembrane helix</keyword>
<keyword evidence="5 9" id="KW-0472">Membrane</keyword>
<dbReference type="EMBL" id="JAAVMX010000003">
    <property type="protein sequence ID" value="KAF4511271.1"/>
    <property type="molecule type" value="Genomic_DNA"/>
</dbReference>
<feature type="region of interest" description="Disordered" evidence="8">
    <location>
        <begin position="252"/>
        <end position="275"/>
    </location>
</feature>
<evidence type="ECO:0000256" key="3">
    <source>
        <dbReference type="ARBA" id="ARBA00022622"/>
    </source>
</evidence>
<dbReference type="Proteomes" id="UP000557566">
    <property type="component" value="Unassembled WGS sequence"/>
</dbReference>
<comment type="subcellular location">
    <subcellularLocation>
        <location evidence="1">Cell membrane</location>
        <topology evidence="1">Lipid-anchor</topology>
        <topology evidence="1">GPI-anchor</topology>
    </subcellularLocation>
</comment>
<dbReference type="Pfam" id="PF20238">
    <property type="entry name" value="BIM1-like_dom"/>
    <property type="match status" value="1"/>
</dbReference>